<organism evidence="1 2">
    <name type="scientific">Rhododendron molle</name>
    <name type="common">Chinese azalea</name>
    <name type="synonym">Azalea mollis</name>
    <dbReference type="NCBI Taxonomy" id="49168"/>
    <lineage>
        <taxon>Eukaryota</taxon>
        <taxon>Viridiplantae</taxon>
        <taxon>Streptophyta</taxon>
        <taxon>Embryophyta</taxon>
        <taxon>Tracheophyta</taxon>
        <taxon>Spermatophyta</taxon>
        <taxon>Magnoliopsida</taxon>
        <taxon>eudicotyledons</taxon>
        <taxon>Gunneridae</taxon>
        <taxon>Pentapetalae</taxon>
        <taxon>asterids</taxon>
        <taxon>Ericales</taxon>
        <taxon>Ericaceae</taxon>
        <taxon>Ericoideae</taxon>
        <taxon>Rhodoreae</taxon>
        <taxon>Rhododendron</taxon>
    </lineage>
</organism>
<reference evidence="1" key="1">
    <citation type="submission" date="2022-02" db="EMBL/GenBank/DDBJ databases">
        <title>Plant Genome Project.</title>
        <authorList>
            <person name="Zhang R.-G."/>
        </authorList>
    </citation>
    <scope>NUCLEOTIDE SEQUENCE</scope>
    <source>
        <strain evidence="1">AT1</strain>
    </source>
</reference>
<gene>
    <name evidence="1" type="ORF">RHMOL_Rhmol08G0183300</name>
</gene>
<accession>A0ACC0MQ02</accession>
<dbReference type="Proteomes" id="UP001062846">
    <property type="component" value="Chromosome 8"/>
</dbReference>
<dbReference type="EMBL" id="CM046395">
    <property type="protein sequence ID" value="KAI8542985.1"/>
    <property type="molecule type" value="Genomic_DNA"/>
</dbReference>
<comment type="caution">
    <text evidence="1">The sequence shown here is derived from an EMBL/GenBank/DDBJ whole genome shotgun (WGS) entry which is preliminary data.</text>
</comment>
<protein>
    <submittedName>
        <fullName evidence="1">Uncharacterized protein</fullName>
    </submittedName>
</protein>
<sequence length="102" mass="11252">MLWGLGRGVSCRSLTAACGRCWVALICLTARLLKEDLDEVLASAGCRCWMAPVWFNNERGQRLLLGVGGGVGGRSRGVWRWRQRWSWVKILGDGCDGNLGVM</sequence>
<proteinExistence type="predicted"/>
<evidence type="ECO:0000313" key="2">
    <source>
        <dbReference type="Proteomes" id="UP001062846"/>
    </source>
</evidence>
<name>A0ACC0MQ02_RHOML</name>
<evidence type="ECO:0000313" key="1">
    <source>
        <dbReference type="EMBL" id="KAI8542985.1"/>
    </source>
</evidence>
<keyword evidence="2" id="KW-1185">Reference proteome</keyword>